<keyword evidence="21" id="KW-1185">Reference proteome</keyword>
<proteinExistence type="inferred from homology"/>
<feature type="disulfide bond" evidence="15">
    <location>
        <begin position="53"/>
        <end position="60"/>
    </location>
</feature>
<keyword evidence="9 18" id="KW-0732">Signal</keyword>
<dbReference type="EMBL" id="JAVHNR010000002">
    <property type="protein sequence ID" value="KAK6350556.1"/>
    <property type="molecule type" value="Genomic_DNA"/>
</dbReference>
<keyword evidence="14" id="KW-0449">Lipoprotein</keyword>
<gene>
    <name evidence="20" type="ORF">TWF718_003746</name>
</gene>
<organism evidence="20 21">
    <name type="scientific">Orbilia javanica</name>
    <dbReference type="NCBI Taxonomy" id="47235"/>
    <lineage>
        <taxon>Eukaryota</taxon>
        <taxon>Fungi</taxon>
        <taxon>Dikarya</taxon>
        <taxon>Ascomycota</taxon>
        <taxon>Pezizomycotina</taxon>
        <taxon>Orbiliomycetes</taxon>
        <taxon>Orbiliales</taxon>
        <taxon>Orbiliaceae</taxon>
        <taxon>Orbilia</taxon>
    </lineage>
</organism>
<comment type="similarity">
    <text evidence="3">Belongs to the RBT5 family.</text>
</comment>
<dbReference type="Pfam" id="PF05730">
    <property type="entry name" value="CFEM"/>
    <property type="match status" value="1"/>
</dbReference>
<evidence type="ECO:0000256" key="17">
    <source>
        <dbReference type="SAM" id="Phobius"/>
    </source>
</evidence>
<reference evidence="20 21" key="1">
    <citation type="submission" date="2019-10" db="EMBL/GenBank/DDBJ databases">
        <authorList>
            <person name="Palmer J.M."/>
        </authorList>
    </citation>
    <scope>NUCLEOTIDE SEQUENCE [LARGE SCALE GENOMIC DNA]</scope>
    <source>
        <strain evidence="20 21">TWF718</strain>
    </source>
</reference>
<feature type="compositionally biased region" description="Polar residues" evidence="16">
    <location>
        <begin position="162"/>
        <end position="185"/>
    </location>
</feature>
<dbReference type="PANTHER" id="PTHR37928:SF2">
    <property type="entry name" value="GPI ANCHORED CFEM DOMAIN PROTEIN (AFU_ORTHOLOGUE AFUA_6G10580)"/>
    <property type="match status" value="1"/>
</dbReference>
<evidence type="ECO:0000256" key="5">
    <source>
        <dbReference type="ARBA" id="ARBA00022525"/>
    </source>
</evidence>
<evidence type="ECO:0000313" key="21">
    <source>
        <dbReference type="Proteomes" id="UP001313282"/>
    </source>
</evidence>
<evidence type="ECO:0000256" key="9">
    <source>
        <dbReference type="ARBA" id="ARBA00022729"/>
    </source>
</evidence>
<evidence type="ECO:0000256" key="8">
    <source>
        <dbReference type="ARBA" id="ARBA00022723"/>
    </source>
</evidence>
<keyword evidence="13" id="KW-0325">Glycoprotein</keyword>
<dbReference type="InterPro" id="IPR008427">
    <property type="entry name" value="Extracellular_membr_CFEM_dom"/>
</dbReference>
<keyword evidence="7" id="KW-0336">GPI-anchor</keyword>
<evidence type="ECO:0000256" key="6">
    <source>
        <dbReference type="ARBA" id="ARBA00022617"/>
    </source>
</evidence>
<feature type="disulfide bond" evidence="15">
    <location>
        <begin position="62"/>
        <end position="95"/>
    </location>
</feature>
<dbReference type="PROSITE" id="PS52012">
    <property type="entry name" value="CFEM"/>
    <property type="match status" value="1"/>
</dbReference>
<comment type="subcellular location">
    <subcellularLocation>
        <location evidence="1">Cell membrane</location>
        <topology evidence="1">Lipid-anchor</topology>
        <topology evidence="1">GPI-anchor</topology>
    </subcellularLocation>
    <subcellularLocation>
        <location evidence="2">Secreted</location>
    </subcellularLocation>
</comment>
<feature type="region of interest" description="Disordered" evidence="16">
    <location>
        <begin position="106"/>
        <end position="188"/>
    </location>
</feature>
<evidence type="ECO:0000313" key="20">
    <source>
        <dbReference type="EMBL" id="KAK6350556.1"/>
    </source>
</evidence>
<evidence type="ECO:0000256" key="3">
    <source>
        <dbReference type="ARBA" id="ARBA00010031"/>
    </source>
</evidence>
<comment type="caution">
    <text evidence="15">Lacks conserved residue(s) required for the propagation of feature annotation.</text>
</comment>
<evidence type="ECO:0000256" key="15">
    <source>
        <dbReference type="PROSITE-ProRule" id="PRU01356"/>
    </source>
</evidence>
<keyword evidence="17" id="KW-0812">Transmembrane</keyword>
<keyword evidence="11 17" id="KW-0472">Membrane</keyword>
<keyword evidence="6" id="KW-0349">Heme</keyword>
<dbReference type="GO" id="GO:0005576">
    <property type="term" value="C:extracellular region"/>
    <property type="evidence" value="ECO:0007669"/>
    <property type="project" value="UniProtKB-SubCell"/>
</dbReference>
<keyword evidence="4" id="KW-1003">Cell membrane</keyword>
<evidence type="ECO:0000256" key="11">
    <source>
        <dbReference type="ARBA" id="ARBA00023136"/>
    </source>
</evidence>
<protein>
    <recommendedName>
        <fullName evidence="19">CFEM domain-containing protein</fullName>
    </recommendedName>
</protein>
<dbReference type="SMART" id="SM00747">
    <property type="entry name" value="CFEM"/>
    <property type="match status" value="1"/>
</dbReference>
<evidence type="ECO:0000256" key="2">
    <source>
        <dbReference type="ARBA" id="ARBA00004613"/>
    </source>
</evidence>
<dbReference type="GO" id="GO:0005886">
    <property type="term" value="C:plasma membrane"/>
    <property type="evidence" value="ECO:0007669"/>
    <property type="project" value="UniProtKB-SubCell"/>
</dbReference>
<dbReference type="GO" id="GO:0046872">
    <property type="term" value="F:metal ion binding"/>
    <property type="evidence" value="ECO:0007669"/>
    <property type="project" value="UniProtKB-KW"/>
</dbReference>
<feature type="chain" id="PRO_5042820848" description="CFEM domain-containing protein" evidence="18">
    <location>
        <begin position="24"/>
        <end position="278"/>
    </location>
</feature>
<dbReference type="GO" id="GO:0098552">
    <property type="term" value="C:side of membrane"/>
    <property type="evidence" value="ECO:0007669"/>
    <property type="project" value="UniProtKB-KW"/>
</dbReference>
<evidence type="ECO:0000256" key="4">
    <source>
        <dbReference type="ARBA" id="ARBA00022475"/>
    </source>
</evidence>
<keyword evidence="17" id="KW-1133">Transmembrane helix</keyword>
<accession>A0AAN8NYS2</accession>
<feature type="disulfide bond" evidence="15">
    <location>
        <begin position="43"/>
        <end position="74"/>
    </location>
</feature>
<feature type="signal peptide" evidence="18">
    <location>
        <begin position="1"/>
        <end position="23"/>
    </location>
</feature>
<evidence type="ECO:0000259" key="19">
    <source>
        <dbReference type="PROSITE" id="PS52012"/>
    </source>
</evidence>
<keyword evidence="12 15" id="KW-1015">Disulfide bond</keyword>
<name>A0AAN8NYS2_9PEZI</name>
<evidence type="ECO:0000256" key="13">
    <source>
        <dbReference type="ARBA" id="ARBA00023180"/>
    </source>
</evidence>
<dbReference type="Proteomes" id="UP001313282">
    <property type="component" value="Unassembled WGS sequence"/>
</dbReference>
<feature type="disulfide bond" evidence="15">
    <location>
        <begin position="39"/>
        <end position="79"/>
    </location>
</feature>
<keyword evidence="10" id="KW-0408">Iron</keyword>
<dbReference type="InterPro" id="IPR051735">
    <property type="entry name" value="CFEM_domain"/>
</dbReference>
<evidence type="ECO:0000256" key="18">
    <source>
        <dbReference type="SAM" id="SignalP"/>
    </source>
</evidence>
<keyword evidence="8" id="KW-0479">Metal-binding</keyword>
<evidence type="ECO:0000256" key="1">
    <source>
        <dbReference type="ARBA" id="ARBA00004609"/>
    </source>
</evidence>
<evidence type="ECO:0000256" key="10">
    <source>
        <dbReference type="ARBA" id="ARBA00023004"/>
    </source>
</evidence>
<feature type="domain" description="CFEM" evidence="19">
    <location>
        <begin position="4"/>
        <end position="125"/>
    </location>
</feature>
<feature type="compositionally biased region" description="Low complexity" evidence="16">
    <location>
        <begin position="148"/>
        <end position="161"/>
    </location>
</feature>
<dbReference type="PANTHER" id="PTHR37928">
    <property type="entry name" value="CFEM DOMAIN PROTEIN (AFU_ORTHOLOGUE AFUA_6G14090)"/>
    <property type="match status" value="1"/>
</dbReference>
<evidence type="ECO:0000256" key="12">
    <source>
        <dbReference type="ARBA" id="ARBA00023157"/>
    </source>
</evidence>
<feature type="compositionally biased region" description="Polar residues" evidence="16">
    <location>
        <begin position="106"/>
        <end position="147"/>
    </location>
</feature>
<feature type="transmembrane region" description="Helical" evidence="17">
    <location>
        <begin position="191"/>
        <end position="216"/>
    </location>
</feature>
<evidence type="ECO:0000256" key="16">
    <source>
        <dbReference type="SAM" id="MobiDB-lite"/>
    </source>
</evidence>
<dbReference type="AlphaFoldDB" id="A0AAN8NYS2"/>
<sequence length="278" mass="29129">MPTSIFTFSTSILLLNTLSSVLAQPPWLFGQDSDDTGSCGQGCFFQNIRNSGCQFPNIGCVCQVQSFIPDLTTCVNGRCNATEAEEVLQAASSLCASAGTASVTQTLILEPTPTTSRTSQIATESETSPSTLATSARRSNTQPNGRATSTSSGTSMITSGTALPSTDGGPTSPSETQSTSAPATNGTQTTIGAIVGGVVGGFGGISLILAMIWLIMREKNKGNSIRALPHWMLKPHTDQIDDQPQPIWDGQQVFTWNPRVNSAVELPATIARQELPAS</sequence>
<keyword evidence="5" id="KW-0964">Secreted</keyword>
<evidence type="ECO:0000256" key="14">
    <source>
        <dbReference type="ARBA" id="ARBA00023288"/>
    </source>
</evidence>
<comment type="caution">
    <text evidence="20">The sequence shown here is derived from an EMBL/GenBank/DDBJ whole genome shotgun (WGS) entry which is preliminary data.</text>
</comment>
<evidence type="ECO:0000256" key="7">
    <source>
        <dbReference type="ARBA" id="ARBA00022622"/>
    </source>
</evidence>